<evidence type="ECO:0000313" key="3">
    <source>
        <dbReference type="Proteomes" id="UP000705379"/>
    </source>
</evidence>
<gene>
    <name evidence="2" type="ORF">DYI23_05670</name>
</gene>
<dbReference type="SUPFAM" id="SSF46894">
    <property type="entry name" value="C-terminal effector domain of the bipartite response regulators"/>
    <property type="match status" value="1"/>
</dbReference>
<sequence length="669" mass="74828">MPVRLYINCLGTPEVLDDAGAAVAVPTRKALAILVYLLRTPGRLVPREQVADILWSKAPRDKAIQSLRQALRQVRRIEEASGTRFLEADKGHVGLAGGVLVSDFGEVSELLESGGAADFEAALARIRGPLLNGYETLDPVFQDWLTIERQRVMSDYTSSALKVVDTLSLLEEPERVEAGCRFLLGLDSALEHAHQLLIKLYLVSGRKAEAHEQLKRCEAELKAHLDADPDEETLRLFNTHADAYVERSSAKTRFAVEPVSAMATANLCHSDGPDLIQLPQLTIASFVDADRLDSRAHTILDDIRSCLGAYRNVQIYENDNETQGAPQKVTYVDAGELGSYLLRFRHDAHMGLIYLQLENRVSGQVLFNEVIETEQVADFNRLREATSQTVNRIQSHVIGRLRARVGKQPFSRWCQAEALLCEFSPSADRKAVAILDELQAANPTYSVAYSGKASVGLKQLLHYPDFRATQTGSKDVLDLAEQGVLLDPWHVFNRRMHGWSLLQSGYYDEARRAFTEAARLNPFDPTNLMSIAEGMAYIGDVDEARRNAERAFSLFPVIPRFFYEYLANIKFSAGDYTSALELLDRAPTDGILSITTRIAAFLCSGRDGEARDTLDLLSRRHAGRFADVTRDRPEEVLGWLNRINLYQDPQTRMHYKRGADMVRSYLLAS</sequence>
<dbReference type="InterPro" id="IPR011990">
    <property type="entry name" value="TPR-like_helical_dom_sf"/>
</dbReference>
<feature type="domain" description="Bacterial transcriptional activator" evidence="1">
    <location>
        <begin position="102"/>
        <end position="241"/>
    </location>
</feature>
<dbReference type="SMART" id="SM01043">
    <property type="entry name" value="BTAD"/>
    <property type="match status" value="1"/>
</dbReference>
<dbReference type="GO" id="GO:0003677">
    <property type="term" value="F:DNA binding"/>
    <property type="evidence" value="ECO:0007669"/>
    <property type="project" value="InterPro"/>
</dbReference>
<dbReference type="InterPro" id="IPR005158">
    <property type="entry name" value="BTAD"/>
</dbReference>
<reference evidence="2" key="2">
    <citation type="journal article" date="2021" name="Microorganisms">
        <title>Bacterial Dimethylsulfoniopropionate Biosynthesis in the East China Sea.</title>
        <authorList>
            <person name="Liu J."/>
            <person name="Zhang Y."/>
            <person name="Liu J."/>
            <person name="Zhong H."/>
            <person name="Williams B.T."/>
            <person name="Zheng Y."/>
            <person name="Curson A.R.J."/>
            <person name="Sun C."/>
            <person name="Sun H."/>
            <person name="Song D."/>
            <person name="Wagner Mackenzie B."/>
            <person name="Bermejo Martinez A."/>
            <person name="Todd J.D."/>
            <person name="Zhang X.H."/>
        </authorList>
    </citation>
    <scope>NUCLEOTIDE SEQUENCE</scope>
    <source>
        <strain evidence="2">AESS21</strain>
    </source>
</reference>
<comment type="caution">
    <text evidence="2">The sequence shown here is derived from an EMBL/GenBank/DDBJ whole genome shotgun (WGS) entry which is preliminary data.</text>
</comment>
<dbReference type="Gene3D" id="1.10.10.10">
    <property type="entry name" value="Winged helix-like DNA-binding domain superfamily/Winged helix DNA-binding domain"/>
    <property type="match status" value="1"/>
</dbReference>
<dbReference type="SUPFAM" id="SSF48452">
    <property type="entry name" value="TPR-like"/>
    <property type="match status" value="2"/>
</dbReference>
<dbReference type="Pfam" id="PF03704">
    <property type="entry name" value="BTAD"/>
    <property type="match status" value="1"/>
</dbReference>
<dbReference type="InterPro" id="IPR051677">
    <property type="entry name" value="AfsR-DnrI-RedD_regulator"/>
</dbReference>
<dbReference type="GO" id="GO:0006355">
    <property type="term" value="P:regulation of DNA-templated transcription"/>
    <property type="evidence" value="ECO:0007669"/>
    <property type="project" value="InterPro"/>
</dbReference>
<dbReference type="PANTHER" id="PTHR35807">
    <property type="entry name" value="TRANSCRIPTIONAL REGULATOR REDD-RELATED"/>
    <property type="match status" value="1"/>
</dbReference>
<dbReference type="InterPro" id="IPR036388">
    <property type="entry name" value="WH-like_DNA-bd_sf"/>
</dbReference>
<evidence type="ECO:0000259" key="1">
    <source>
        <dbReference type="SMART" id="SM01043"/>
    </source>
</evidence>
<dbReference type="InterPro" id="IPR016032">
    <property type="entry name" value="Sig_transdc_resp-reg_C-effctor"/>
</dbReference>
<proteinExistence type="predicted"/>
<dbReference type="AlphaFoldDB" id="A0A944GSK0"/>
<dbReference type="EMBL" id="QTKU01000001">
    <property type="protein sequence ID" value="MBS8259701.1"/>
    <property type="molecule type" value="Genomic_DNA"/>
</dbReference>
<evidence type="ECO:0000313" key="2">
    <source>
        <dbReference type="EMBL" id="MBS8259701.1"/>
    </source>
</evidence>
<dbReference type="Proteomes" id="UP000705379">
    <property type="component" value="Unassembled WGS sequence"/>
</dbReference>
<dbReference type="RefSeq" id="WP_213215264.1">
    <property type="nucleotide sequence ID" value="NZ_QTKU01000001.1"/>
</dbReference>
<accession>A0A944GSK0</accession>
<reference evidence="2" key="1">
    <citation type="submission" date="2018-08" db="EMBL/GenBank/DDBJ databases">
        <authorList>
            <person name="Jin W."/>
            <person name="Wang H."/>
            <person name="Yang Y."/>
            <person name="Li M."/>
            <person name="Liu J."/>
        </authorList>
    </citation>
    <scope>NUCLEOTIDE SEQUENCE</scope>
    <source>
        <strain evidence="2">AESS21</strain>
    </source>
</reference>
<organism evidence="2 3">
    <name type="scientific">Roseibium polysiphoniae</name>
    <dbReference type="NCBI Taxonomy" id="2571221"/>
    <lineage>
        <taxon>Bacteria</taxon>
        <taxon>Pseudomonadati</taxon>
        <taxon>Pseudomonadota</taxon>
        <taxon>Alphaproteobacteria</taxon>
        <taxon>Hyphomicrobiales</taxon>
        <taxon>Stappiaceae</taxon>
        <taxon>Roseibium</taxon>
    </lineage>
</organism>
<dbReference type="Gene3D" id="1.25.40.10">
    <property type="entry name" value="Tetratricopeptide repeat domain"/>
    <property type="match status" value="2"/>
</dbReference>
<name>A0A944GSK0_9HYPH</name>
<protein>
    <recommendedName>
        <fullName evidence="1">Bacterial transcriptional activator domain-containing protein</fullName>
    </recommendedName>
</protein>